<evidence type="ECO:0000256" key="1">
    <source>
        <dbReference type="ARBA" id="ARBA00004651"/>
    </source>
</evidence>
<dbReference type="InterPro" id="IPR006214">
    <property type="entry name" value="Bax_inhibitor_1-related"/>
</dbReference>
<feature type="transmembrane region" description="Helical" evidence="6">
    <location>
        <begin position="148"/>
        <end position="165"/>
    </location>
</feature>
<dbReference type="RefSeq" id="WP_108673955.1">
    <property type="nucleotide sequence ID" value="NZ_CP025628.1"/>
</dbReference>
<feature type="transmembrane region" description="Helical" evidence="6">
    <location>
        <begin position="28"/>
        <end position="48"/>
    </location>
</feature>
<dbReference type="GO" id="GO:0005886">
    <property type="term" value="C:plasma membrane"/>
    <property type="evidence" value="ECO:0007669"/>
    <property type="project" value="UniProtKB-SubCell"/>
</dbReference>
<dbReference type="EMBL" id="CP025628">
    <property type="protein sequence ID" value="AWD32549.1"/>
    <property type="molecule type" value="Genomic_DNA"/>
</dbReference>
<evidence type="ECO:0000256" key="2">
    <source>
        <dbReference type="ARBA" id="ARBA00022475"/>
    </source>
</evidence>
<dbReference type="GO" id="GO:0008233">
    <property type="term" value="F:peptidase activity"/>
    <property type="evidence" value="ECO:0007669"/>
    <property type="project" value="UniProtKB-KW"/>
</dbReference>
<keyword evidence="5 6" id="KW-0472">Membrane</keyword>
<evidence type="ECO:0000256" key="3">
    <source>
        <dbReference type="ARBA" id="ARBA00022692"/>
    </source>
</evidence>
<sequence length="232" mass="25864">MNDYSTNKKYIIIENDGSIKNKVLRNTYLLLSISLIPTVLGAAIGIFSGIHNTLLAGNGISSLLFFIGTIFLMFQIEKNKNNSYGVILLLTFTFFMGLMLSRLLGIILGMHNGSQLVMTAFGSTSIIFGTMSILSNKIKSDLSNLHKFLFSGLLVLFIISLFNIFLKMSSIMITTSIMSTIIFSGFILVDLKRIIENGEDNYISATLTLYLDIYNLFSNLLILIGFMNNRED</sequence>
<accession>A0A3S7JA58</accession>
<evidence type="ECO:0000313" key="7">
    <source>
        <dbReference type="EMBL" id="AWD32549.1"/>
    </source>
</evidence>
<dbReference type="OrthoDB" id="9813298at2"/>
<evidence type="ECO:0000256" key="4">
    <source>
        <dbReference type="ARBA" id="ARBA00022989"/>
    </source>
</evidence>
<dbReference type="KEGG" id="kso:CKSOR_00436"/>
<dbReference type="GO" id="GO:0006508">
    <property type="term" value="P:proteolysis"/>
    <property type="evidence" value="ECO:0007669"/>
    <property type="project" value="UniProtKB-KW"/>
</dbReference>
<evidence type="ECO:0000256" key="6">
    <source>
        <dbReference type="RuleBase" id="RU004379"/>
    </source>
</evidence>
<keyword evidence="2" id="KW-1003">Cell membrane</keyword>
<feature type="transmembrane region" description="Helical" evidence="6">
    <location>
        <begin position="203"/>
        <end position="227"/>
    </location>
</feature>
<evidence type="ECO:0000313" key="8">
    <source>
        <dbReference type="Proteomes" id="UP000266796"/>
    </source>
</evidence>
<comment type="subcellular location">
    <subcellularLocation>
        <location evidence="1">Cell membrane</location>
        <topology evidence="1">Multi-pass membrane protein</topology>
    </subcellularLocation>
</comment>
<organism evidence="7 8">
    <name type="scientific">Candidatus Kinetoplastidibacterium kentomonadis</name>
    <dbReference type="NCBI Taxonomy" id="1576550"/>
    <lineage>
        <taxon>Bacteria</taxon>
        <taxon>Pseudomonadati</taxon>
        <taxon>Pseudomonadota</taxon>
        <taxon>Betaproteobacteria</taxon>
        <taxon>Candidatus Kinetoplastidibacterium</taxon>
    </lineage>
</organism>
<dbReference type="PANTHER" id="PTHR23291">
    <property type="entry name" value="BAX INHIBITOR-RELATED"/>
    <property type="match status" value="1"/>
</dbReference>
<keyword evidence="7" id="KW-0378">Hydrolase</keyword>
<comment type="similarity">
    <text evidence="6">Belongs to the BI1 family.</text>
</comment>
<feature type="transmembrane region" description="Helical" evidence="6">
    <location>
        <begin position="54"/>
        <end position="74"/>
    </location>
</feature>
<feature type="transmembrane region" description="Helical" evidence="6">
    <location>
        <begin position="86"/>
        <end position="110"/>
    </location>
</feature>
<keyword evidence="8" id="KW-1185">Reference proteome</keyword>
<feature type="transmembrane region" description="Helical" evidence="6">
    <location>
        <begin position="171"/>
        <end position="191"/>
    </location>
</feature>
<evidence type="ECO:0000256" key="5">
    <source>
        <dbReference type="ARBA" id="ARBA00023136"/>
    </source>
</evidence>
<dbReference type="Pfam" id="PF01027">
    <property type="entry name" value="Bax1-I"/>
    <property type="match status" value="1"/>
</dbReference>
<keyword evidence="3 6" id="KW-0812">Transmembrane</keyword>
<dbReference type="AlphaFoldDB" id="A0A3S7JA58"/>
<dbReference type="Proteomes" id="UP000266796">
    <property type="component" value="Chromosome"/>
</dbReference>
<reference evidence="7 8" key="1">
    <citation type="journal article" date="2018" name="Parasitology">
        <title>The reduced genome of Candidatus Kinetoplastibacterium sorsogonicusi, the endosymbiont of Kentomonas sorsogonicus (Trypanosomatidae): loss of the haem-synthesis pathway.</title>
        <authorList>
            <person name="Silva F.M."/>
            <person name="Kostygov A.Y."/>
            <person name="Spodareva V.V."/>
            <person name="Butenko A."/>
            <person name="Tossou R."/>
            <person name="Lukes J."/>
            <person name="Yurchenko V."/>
            <person name="Alves J.M.P."/>
        </authorList>
    </citation>
    <scope>NUCLEOTIDE SEQUENCE [LARGE SCALE GENOMIC DNA]</scope>
    <source>
        <strain evidence="7 8">MF-08</strain>
    </source>
</reference>
<proteinExistence type="inferred from homology"/>
<keyword evidence="7" id="KW-0645">Protease</keyword>
<name>A0A3S7JA58_9PROT</name>
<keyword evidence="4 6" id="KW-1133">Transmembrane helix</keyword>
<gene>
    <name evidence="7" type="primary">yccA</name>
    <name evidence="7" type="ORF">CKSOR_00436</name>
</gene>
<feature type="transmembrane region" description="Helical" evidence="6">
    <location>
        <begin position="116"/>
        <end position="136"/>
    </location>
</feature>
<protein>
    <submittedName>
        <fullName evidence="7">Modulator of FtsH protease YccA</fullName>
    </submittedName>
</protein>
<dbReference type="PANTHER" id="PTHR23291:SF115">
    <property type="entry name" value="MODULATOR OF FTSH PROTEASE YCCA"/>
    <property type="match status" value="1"/>
</dbReference>